<dbReference type="AlphaFoldDB" id="A0A267EUC1"/>
<feature type="compositionally biased region" description="Low complexity" evidence="2">
    <location>
        <begin position="41"/>
        <end position="56"/>
    </location>
</feature>
<sequence>MKRGHHFLASSAESAYTGSSGHSGSHQQSSQYSSILTPLRSAATVSSGTVGSSRSSVHQRPLDRHAHPSFAAAPGPPPAAADGSIFKFMPPSAATGRQSSSQSRQSQQRRTMPLTDPARCMAISEGRGTKSRDLAIAVLDLDSDRLDIVKLTDCLAYQKTLSLVCWFDPAIVLLPDTLCNSEIYELFRLLAVKFPACRIVSAPRILFNEADGRAFVRRVCHPDSQPVLQQLPVCNFIFYSCAVLQAFAELQLDTVFGDASVRLAYNAHSASLIMDYGTARQLELVESLDGRSGGHLFAVLNYTLTGGGARLLRMSLLQPLTDLDSIRTRQDCVEELRTNPAVLQSLRAQLAEFSYFNCINSLCRRRSRMPPTINVARTRINRIIYLHHMLGRLDPLSQALAPLRHPLFANFRRALDEPALPRLRAHFEVLANPDMRYSRGRLTMHAQRIGAVRPGVNDSLDRARQLYASQVAAAERLVADLAGRLGLEAALAHSKLRGFHAQCSRQALGQFLTERRKQIDGDANDDETLSSLLVSPHDNISGAAAAAISKSSASSAGNGNTYGSSSSWCSSELDCQAPQQRRREQRRPPTLLETASRLAPELLNLTIGRRCCSFTTSQLAALNADIEVSVENVYKLTLQIFELLFESLPAHAMQLFKCIDAVSNADLLSSLALASVQRGYTRPEFGDRLAIRCGRHPLPPPLACPTRRRSVCGGGPGRHAFASRACSLLAVCGGAGQDRRDFLRQIGLMQVMAQAGSDVPALQASFRLCDRLIALRLAPIDEVPDSAGGAAESADWNTEGSGALFDQLSGLCNGLTSRSLVIVDVGNQTDLLSAAIRKLASATADAWCSRGRGSFAFIGCVSWPNRRSRAAVRGLGVLEFGEAKRA</sequence>
<dbReference type="OrthoDB" id="276261at2759"/>
<dbReference type="PANTHER" id="PTHR11361">
    <property type="entry name" value="DNA MISMATCH REPAIR PROTEIN MUTS FAMILY MEMBER"/>
    <property type="match status" value="1"/>
</dbReference>
<dbReference type="SMART" id="SM00533">
    <property type="entry name" value="MUTSd"/>
    <property type="match status" value="1"/>
</dbReference>
<feature type="region of interest" description="Disordered" evidence="2">
    <location>
        <begin position="1"/>
        <end position="114"/>
    </location>
</feature>
<keyword evidence="5" id="KW-1185">Reference proteome</keyword>
<dbReference type="InterPro" id="IPR007696">
    <property type="entry name" value="DNA_mismatch_repair_MutS_core"/>
</dbReference>
<dbReference type="InterPro" id="IPR045076">
    <property type="entry name" value="MutS"/>
</dbReference>
<name>A0A267EUC1_9PLAT</name>
<proteinExistence type="inferred from homology"/>
<reference evidence="4 5" key="1">
    <citation type="submission" date="2017-06" db="EMBL/GenBank/DDBJ databases">
        <title>A platform for efficient transgenesis in Macrostomum lignano, a flatworm model organism for stem cell research.</title>
        <authorList>
            <person name="Berezikov E."/>
        </authorList>
    </citation>
    <scope>NUCLEOTIDE SEQUENCE [LARGE SCALE GENOMIC DNA]</scope>
    <source>
        <strain evidence="4">DV1</strain>
        <tissue evidence="4">Whole organism</tissue>
    </source>
</reference>
<comment type="similarity">
    <text evidence="1">Belongs to the DNA mismatch repair MutS family.</text>
</comment>
<dbReference type="GO" id="GO:0140664">
    <property type="term" value="F:ATP-dependent DNA damage sensor activity"/>
    <property type="evidence" value="ECO:0007669"/>
    <property type="project" value="InterPro"/>
</dbReference>
<dbReference type="GO" id="GO:0007131">
    <property type="term" value="P:reciprocal meiotic recombination"/>
    <property type="evidence" value="ECO:0007669"/>
    <property type="project" value="TreeGrafter"/>
</dbReference>
<dbReference type="STRING" id="282301.A0A267EUC1"/>
<dbReference type="GO" id="GO:0030983">
    <property type="term" value="F:mismatched DNA binding"/>
    <property type="evidence" value="ECO:0007669"/>
    <property type="project" value="InterPro"/>
</dbReference>
<evidence type="ECO:0000313" key="4">
    <source>
        <dbReference type="EMBL" id="PAA65101.1"/>
    </source>
</evidence>
<feature type="compositionally biased region" description="Low complexity" evidence="2">
    <location>
        <begin position="18"/>
        <end position="34"/>
    </location>
</feature>
<dbReference type="EMBL" id="NIVC01001682">
    <property type="protein sequence ID" value="PAA65101.1"/>
    <property type="molecule type" value="Genomic_DNA"/>
</dbReference>
<dbReference type="InterPro" id="IPR027417">
    <property type="entry name" value="P-loop_NTPase"/>
</dbReference>
<dbReference type="InterPro" id="IPR036187">
    <property type="entry name" value="DNA_mismatch_repair_MutS_sf"/>
</dbReference>
<dbReference type="GO" id="GO:0005524">
    <property type="term" value="F:ATP binding"/>
    <property type="evidence" value="ECO:0007669"/>
    <property type="project" value="InterPro"/>
</dbReference>
<gene>
    <name evidence="4" type="ORF">BOX15_Mlig008393g1</name>
</gene>
<feature type="domain" description="DNA mismatch repair protein MutS core" evidence="3">
    <location>
        <begin position="291"/>
        <end position="702"/>
    </location>
</feature>
<evidence type="ECO:0000256" key="1">
    <source>
        <dbReference type="ARBA" id="ARBA00006271"/>
    </source>
</evidence>
<comment type="caution">
    <text evidence="4">The sequence shown here is derived from an EMBL/GenBank/DDBJ whole genome shotgun (WGS) entry which is preliminary data.</text>
</comment>
<dbReference type="GO" id="GO:0005634">
    <property type="term" value="C:nucleus"/>
    <property type="evidence" value="ECO:0007669"/>
    <property type="project" value="TreeGrafter"/>
</dbReference>
<dbReference type="Proteomes" id="UP000215902">
    <property type="component" value="Unassembled WGS sequence"/>
</dbReference>
<evidence type="ECO:0000259" key="3">
    <source>
        <dbReference type="SMART" id="SM00533"/>
    </source>
</evidence>
<dbReference type="GO" id="GO:0006298">
    <property type="term" value="P:mismatch repair"/>
    <property type="evidence" value="ECO:0007669"/>
    <property type="project" value="InterPro"/>
</dbReference>
<dbReference type="PANTHER" id="PTHR11361:SF21">
    <property type="entry name" value="MUTS PROTEIN HOMOLOG 4"/>
    <property type="match status" value="1"/>
</dbReference>
<feature type="compositionally biased region" description="Low complexity" evidence="2">
    <location>
        <begin position="97"/>
        <end position="110"/>
    </location>
</feature>
<dbReference type="Gene3D" id="1.10.1420.10">
    <property type="match status" value="1"/>
</dbReference>
<evidence type="ECO:0000256" key="2">
    <source>
        <dbReference type="SAM" id="MobiDB-lite"/>
    </source>
</evidence>
<dbReference type="Pfam" id="PF05192">
    <property type="entry name" value="MutS_III"/>
    <property type="match status" value="1"/>
</dbReference>
<accession>A0A267EUC1</accession>
<dbReference type="SUPFAM" id="SSF48334">
    <property type="entry name" value="DNA repair protein MutS, domain III"/>
    <property type="match status" value="1"/>
</dbReference>
<protein>
    <recommendedName>
        <fullName evidence="3">DNA mismatch repair protein MutS core domain-containing protein</fullName>
    </recommendedName>
</protein>
<dbReference type="Gene3D" id="3.40.50.300">
    <property type="entry name" value="P-loop containing nucleotide triphosphate hydrolases"/>
    <property type="match status" value="1"/>
</dbReference>
<organism evidence="4 5">
    <name type="scientific">Macrostomum lignano</name>
    <dbReference type="NCBI Taxonomy" id="282301"/>
    <lineage>
        <taxon>Eukaryota</taxon>
        <taxon>Metazoa</taxon>
        <taxon>Spiralia</taxon>
        <taxon>Lophotrochozoa</taxon>
        <taxon>Platyhelminthes</taxon>
        <taxon>Rhabditophora</taxon>
        <taxon>Macrostomorpha</taxon>
        <taxon>Macrostomida</taxon>
        <taxon>Macrostomidae</taxon>
        <taxon>Macrostomum</taxon>
    </lineage>
</organism>
<evidence type="ECO:0000313" key="5">
    <source>
        <dbReference type="Proteomes" id="UP000215902"/>
    </source>
</evidence>